<sequence>MLHLVSGLLRRLTEFLVARAGGGSRCRRGGGGGGGGVGGGRGGGGRRGAGLGRSVLSAAGGESHQGTGQNERSEANSIHGGHFSRWPVPGPAPVPAGGGGPPW</sequence>
<dbReference type="Proteomes" id="UP000248627">
    <property type="component" value="Unassembled WGS sequence"/>
</dbReference>
<reference evidence="2 3" key="1">
    <citation type="submission" date="2018-01" db="EMBL/GenBank/DDBJ databases">
        <title>Draft genome sequence of Jishengella endophytica.</title>
        <authorList>
            <person name="Sahin N."/>
            <person name="Ay H."/>
            <person name="Saygin H."/>
        </authorList>
    </citation>
    <scope>NUCLEOTIDE SEQUENCE [LARGE SCALE GENOMIC DNA]</scope>
    <source>
        <strain evidence="2 3">DSM 45430</strain>
    </source>
</reference>
<evidence type="ECO:0000313" key="2">
    <source>
        <dbReference type="EMBL" id="PZG00048.1"/>
    </source>
</evidence>
<evidence type="ECO:0000313" key="3">
    <source>
        <dbReference type="Proteomes" id="UP000248627"/>
    </source>
</evidence>
<gene>
    <name evidence="2" type="ORF">C1I93_03710</name>
</gene>
<organism evidence="2 3">
    <name type="scientific">Micromonospora endophytica</name>
    <dbReference type="NCBI Taxonomy" id="515350"/>
    <lineage>
        <taxon>Bacteria</taxon>
        <taxon>Bacillati</taxon>
        <taxon>Actinomycetota</taxon>
        <taxon>Actinomycetes</taxon>
        <taxon>Micromonosporales</taxon>
        <taxon>Micromonosporaceae</taxon>
        <taxon>Micromonospora</taxon>
    </lineage>
</organism>
<accession>A0A2W2DJX7</accession>
<dbReference type="AlphaFoldDB" id="A0A2W2DJX7"/>
<dbReference type="EMBL" id="POTX01000014">
    <property type="protein sequence ID" value="PZG00048.1"/>
    <property type="molecule type" value="Genomic_DNA"/>
</dbReference>
<evidence type="ECO:0000256" key="1">
    <source>
        <dbReference type="SAM" id="MobiDB-lite"/>
    </source>
</evidence>
<feature type="compositionally biased region" description="Gly residues" evidence="1">
    <location>
        <begin position="21"/>
        <end position="51"/>
    </location>
</feature>
<proteinExistence type="predicted"/>
<keyword evidence="3" id="KW-1185">Reference proteome</keyword>
<feature type="region of interest" description="Disordered" evidence="1">
    <location>
        <begin position="21"/>
        <end position="103"/>
    </location>
</feature>
<protein>
    <submittedName>
        <fullName evidence="2">Uncharacterized protein</fullName>
    </submittedName>
</protein>
<name>A0A2W2DJX7_9ACTN</name>
<comment type="caution">
    <text evidence="2">The sequence shown here is derived from an EMBL/GenBank/DDBJ whole genome shotgun (WGS) entry which is preliminary data.</text>
</comment>